<comment type="similarity">
    <text evidence="2">Belongs to the acyltransferase 3 family.</text>
</comment>
<dbReference type="GO" id="GO:0005886">
    <property type="term" value="C:plasma membrane"/>
    <property type="evidence" value="ECO:0007669"/>
    <property type="project" value="UniProtKB-SubCell"/>
</dbReference>
<evidence type="ECO:0000256" key="7">
    <source>
        <dbReference type="SAM" id="Phobius"/>
    </source>
</evidence>
<feature type="transmembrane region" description="Helical" evidence="7">
    <location>
        <begin position="44"/>
        <end position="66"/>
    </location>
</feature>
<proteinExistence type="inferred from homology"/>
<feature type="transmembrane region" description="Helical" evidence="7">
    <location>
        <begin position="144"/>
        <end position="169"/>
    </location>
</feature>
<accession>A0A975IZU0</accession>
<dbReference type="PANTHER" id="PTHR40074:SF2">
    <property type="entry name" value="O-ACETYLTRANSFERASE WECH"/>
    <property type="match status" value="1"/>
</dbReference>
<dbReference type="GO" id="GO:0016413">
    <property type="term" value="F:O-acetyltransferase activity"/>
    <property type="evidence" value="ECO:0007669"/>
    <property type="project" value="TreeGrafter"/>
</dbReference>
<dbReference type="AlphaFoldDB" id="A0A975IZU0"/>
<evidence type="ECO:0000313" key="10">
    <source>
        <dbReference type="Proteomes" id="UP000676169"/>
    </source>
</evidence>
<name>A0A975IZU0_9BACT</name>
<protein>
    <recommendedName>
        <fullName evidence="8">Acyltransferase 3 domain-containing protein</fullName>
    </recommendedName>
</protein>
<dbReference type="RefSeq" id="WP_211630331.1">
    <property type="nucleotide sequence ID" value="NZ_CP073100.1"/>
</dbReference>
<evidence type="ECO:0000256" key="4">
    <source>
        <dbReference type="ARBA" id="ARBA00022692"/>
    </source>
</evidence>
<keyword evidence="5 7" id="KW-1133">Transmembrane helix</keyword>
<evidence type="ECO:0000313" key="9">
    <source>
        <dbReference type="EMBL" id="QUE50220.1"/>
    </source>
</evidence>
<feature type="transmembrane region" description="Helical" evidence="7">
    <location>
        <begin position="242"/>
        <end position="264"/>
    </location>
</feature>
<feature type="transmembrane region" description="Helical" evidence="7">
    <location>
        <begin position="271"/>
        <end position="292"/>
    </location>
</feature>
<dbReference type="Pfam" id="PF01757">
    <property type="entry name" value="Acyl_transf_3"/>
    <property type="match status" value="1"/>
</dbReference>
<evidence type="ECO:0000256" key="6">
    <source>
        <dbReference type="ARBA" id="ARBA00023136"/>
    </source>
</evidence>
<keyword evidence="10" id="KW-1185">Reference proteome</keyword>
<gene>
    <name evidence="9" type="ORF">KBB96_15250</name>
</gene>
<dbReference type="PANTHER" id="PTHR40074">
    <property type="entry name" value="O-ACETYLTRANSFERASE WECH"/>
    <property type="match status" value="1"/>
</dbReference>
<keyword evidence="6 7" id="KW-0472">Membrane</keyword>
<evidence type="ECO:0000256" key="2">
    <source>
        <dbReference type="ARBA" id="ARBA00007400"/>
    </source>
</evidence>
<feature type="transmembrane region" description="Helical" evidence="7">
    <location>
        <begin position="204"/>
        <end position="222"/>
    </location>
</feature>
<comment type="subcellular location">
    <subcellularLocation>
        <location evidence="1">Cell membrane</location>
        <topology evidence="1">Multi-pass membrane protein</topology>
    </subcellularLocation>
</comment>
<evidence type="ECO:0000256" key="1">
    <source>
        <dbReference type="ARBA" id="ARBA00004651"/>
    </source>
</evidence>
<dbReference type="Proteomes" id="UP000676169">
    <property type="component" value="Chromosome"/>
</dbReference>
<reference evidence="9" key="1">
    <citation type="submission" date="2021-04" db="EMBL/GenBank/DDBJ databases">
        <title>Luteolibacter sp. 32A isolated from the skin of an Anderson's salamander (Ambystoma andersonii).</title>
        <authorList>
            <person name="Spergser J."/>
            <person name="Busse H.-J."/>
        </authorList>
    </citation>
    <scope>NUCLEOTIDE SEQUENCE</scope>
    <source>
        <strain evidence="9">32A</strain>
    </source>
</reference>
<feature type="transmembrane region" description="Helical" evidence="7">
    <location>
        <begin position="298"/>
        <end position="318"/>
    </location>
</feature>
<evidence type="ECO:0000256" key="3">
    <source>
        <dbReference type="ARBA" id="ARBA00022475"/>
    </source>
</evidence>
<evidence type="ECO:0000256" key="5">
    <source>
        <dbReference type="ARBA" id="ARBA00022989"/>
    </source>
</evidence>
<dbReference type="InterPro" id="IPR002656">
    <property type="entry name" value="Acyl_transf_3_dom"/>
</dbReference>
<evidence type="ECO:0000259" key="8">
    <source>
        <dbReference type="Pfam" id="PF01757"/>
    </source>
</evidence>
<feature type="transmembrane region" description="Helical" evidence="7">
    <location>
        <begin position="118"/>
        <end position="137"/>
    </location>
</feature>
<dbReference type="KEGG" id="lamb:KBB96_15250"/>
<feature type="transmembrane region" description="Helical" evidence="7">
    <location>
        <begin position="175"/>
        <end position="192"/>
    </location>
</feature>
<feature type="domain" description="Acyltransferase 3" evidence="8">
    <location>
        <begin position="10"/>
        <end position="311"/>
    </location>
</feature>
<dbReference type="EMBL" id="CP073100">
    <property type="protein sequence ID" value="QUE50220.1"/>
    <property type="molecule type" value="Genomic_DNA"/>
</dbReference>
<organism evidence="9 10">
    <name type="scientific">Luteolibacter ambystomatis</name>
    <dbReference type="NCBI Taxonomy" id="2824561"/>
    <lineage>
        <taxon>Bacteria</taxon>
        <taxon>Pseudomonadati</taxon>
        <taxon>Verrucomicrobiota</taxon>
        <taxon>Verrucomicrobiia</taxon>
        <taxon>Verrucomicrobiales</taxon>
        <taxon>Verrucomicrobiaceae</taxon>
        <taxon>Luteolibacter</taxon>
    </lineage>
</organism>
<feature type="transmembrane region" description="Helical" evidence="7">
    <location>
        <begin position="78"/>
        <end position="98"/>
    </location>
</feature>
<dbReference type="GO" id="GO:0009246">
    <property type="term" value="P:enterobacterial common antigen biosynthetic process"/>
    <property type="evidence" value="ECO:0007669"/>
    <property type="project" value="TreeGrafter"/>
</dbReference>
<keyword evidence="4 7" id="KW-0812">Transmembrane</keyword>
<sequence>MGEEKEKHWYGFDWLRVTFIAFVIAMHLNLAGENAGADPSWWDVVIADVLGVAVPGFLIMSYFLQVEAREDARAYARRLKRFGALYVFWVGLWFVWTWRGRDSMTLGPVEFLLRGGGWTFYFFTVLLLLCPIARLAGAMNVRTACLWAAALIGLNGVLLVAMASTGWIWTHVATYWWPLNFLAAPFIARVLAEPSVDRKWMLRGLFVAFVVSASLEWLAKAPGWMVGPDRHFLPEYLRPSPILGGALAITAALGVTSAPPAWLTFLSRNSLGIFCLHCFCLKRIVELTAVVTKLDMRWAAVVALPVTLFAMATASELLRRLFRERLI</sequence>
<keyword evidence="3" id="KW-1003">Cell membrane</keyword>
<feature type="transmembrane region" description="Helical" evidence="7">
    <location>
        <begin position="12"/>
        <end position="32"/>
    </location>
</feature>